<name>A0AAD5P798_9FUNG</name>
<dbReference type="Proteomes" id="UP001209540">
    <property type="component" value="Unassembled WGS sequence"/>
</dbReference>
<sequence length="276" mass="30978">MRIPVDLNAGTQLSKEVYLDLKDDPASDPITDIKIVKTTDDQSFQNDSAWIRLDGNLNEGGSDDTALALYYTKDTTISRNAITSIIVKTGAHPVVSADYLRIPVNLNHGVDPITAISAKSCLTDDCYMDGWHRVEKDVNEGVVVGTRVYIFYQRERGKPPVTDVVIILNDQSIPEGYHKVDVDLNQLTIRGASIHLWYQVKENPKDEDFENAIQDLAIEYGHPSIVPFGWTKIPVDLNSEKDGKGGFGEPTFLFYRRDYQGKLYPFIILLKKLSTV</sequence>
<dbReference type="GO" id="GO:0005737">
    <property type="term" value="C:cytoplasm"/>
    <property type="evidence" value="ECO:0007669"/>
    <property type="project" value="UniProtKB-ARBA"/>
</dbReference>
<dbReference type="PROSITE" id="PS51498">
    <property type="entry name" value="MABP"/>
    <property type="match status" value="1"/>
</dbReference>
<protein>
    <recommendedName>
        <fullName evidence="1">MABP domain-containing protein</fullName>
    </recommendedName>
</protein>
<dbReference type="AlphaFoldDB" id="A0AAD5P798"/>
<dbReference type="InterPro" id="IPR023341">
    <property type="entry name" value="MABP"/>
</dbReference>
<accession>A0AAD5P798</accession>
<reference evidence="2" key="1">
    <citation type="journal article" date="2022" name="IScience">
        <title>Evolution of zygomycete secretomes and the origins of terrestrial fungal ecologies.</title>
        <authorList>
            <person name="Chang Y."/>
            <person name="Wang Y."/>
            <person name="Mondo S."/>
            <person name="Ahrendt S."/>
            <person name="Andreopoulos W."/>
            <person name="Barry K."/>
            <person name="Beard J."/>
            <person name="Benny G.L."/>
            <person name="Blankenship S."/>
            <person name="Bonito G."/>
            <person name="Cuomo C."/>
            <person name="Desiro A."/>
            <person name="Gervers K.A."/>
            <person name="Hundley H."/>
            <person name="Kuo A."/>
            <person name="LaButti K."/>
            <person name="Lang B.F."/>
            <person name="Lipzen A."/>
            <person name="O'Donnell K."/>
            <person name="Pangilinan J."/>
            <person name="Reynolds N."/>
            <person name="Sandor L."/>
            <person name="Smith M.E."/>
            <person name="Tsang A."/>
            <person name="Grigoriev I.V."/>
            <person name="Stajich J.E."/>
            <person name="Spatafora J.W."/>
        </authorList>
    </citation>
    <scope>NUCLEOTIDE SEQUENCE</scope>
    <source>
        <strain evidence="2">RSA 2281</strain>
    </source>
</reference>
<feature type="domain" description="MABP" evidence="1">
    <location>
        <begin position="110"/>
        <end position="259"/>
    </location>
</feature>
<reference evidence="2" key="2">
    <citation type="submission" date="2023-02" db="EMBL/GenBank/DDBJ databases">
        <authorList>
            <consortium name="DOE Joint Genome Institute"/>
            <person name="Mondo S.J."/>
            <person name="Chang Y."/>
            <person name="Wang Y."/>
            <person name="Ahrendt S."/>
            <person name="Andreopoulos W."/>
            <person name="Barry K."/>
            <person name="Beard J."/>
            <person name="Benny G.L."/>
            <person name="Blankenship S."/>
            <person name="Bonito G."/>
            <person name="Cuomo C."/>
            <person name="Desiro A."/>
            <person name="Gervers K.A."/>
            <person name="Hundley H."/>
            <person name="Kuo A."/>
            <person name="LaButti K."/>
            <person name="Lang B.F."/>
            <person name="Lipzen A."/>
            <person name="O'Donnell K."/>
            <person name="Pangilinan J."/>
            <person name="Reynolds N."/>
            <person name="Sandor L."/>
            <person name="Smith M.W."/>
            <person name="Tsang A."/>
            <person name="Grigoriev I.V."/>
            <person name="Stajich J.E."/>
            <person name="Spatafora J.W."/>
        </authorList>
    </citation>
    <scope>NUCLEOTIDE SEQUENCE</scope>
    <source>
        <strain evidence="2">RSA 2281</strain>
    </source>
</reference>
<proteinExistence type="predicted"/>
<evidence type="ECO:0000313" key="2">
    <source>
        <dbReference type="EMBL" id="KAI9244815.1"/>
    </source>
</evidence>
<keyword evidence="3" id="KW-1185">Reference proteome</keyword>
<organism evidence="2 3">
    <name type="scientific">Phascolomyces articulosus</name>
    <dbReference type="NCBI Taxonomy" id="60185"/>
    <lineage>
        <taxon>Eukaryota</taxon>
        <taxon>Fungi</taxon>
        <taxon>Fungi incertae sedis</taxon>
        <taxon>Mucoromycota</taxon>
        <taxon>Mucoromycotina</taxon>
        <taxon>Mucoromycetes</taxon>
        <taxon>Mucorales</taxon>
        <taxon>Lichtheimiaceae</taxon>
        <taxon>Phascolomyces</taxon>
    </lineage>
</organism>
<dbReference type="EMBL" id="JAIXMP010000056">
    <property type="protein sequence ID" value="KAI9244815.1"/>
    <property type="molecule type" value="Genomic_DNA"/>
</dbReference>
<gene>
    <name evidence="2" type="ORF">BDA99DRAFT_448245</name>
</gene>
<evidence type="ECO:0000313" key="3">
    <source>
        <dbReference type="Proteomes" id="UP001209540"/>
    </source>
</evidence>
<comment type="caution">
    <text evidence="2">The sequence shown here is derived from an EMBL/GenBank/DDBJ whole genome shotgun (WGS) entry which is preliminary data.</text>
</comment>
<dbReference type="Gene3D" id="2.100.10.50">
    <property type="match status" value="2"/>
</dbReference>
<evidence type="ECO:0000259" key="1">
    <source>
        <dbReference type="PROSITE" id="PS51498"/>
    </source>
</evidence>